<feature type="transmembrane region" description="Helical" evidence="1">
    <location>
        <begin position="368"/>
        <end position="387"/>
    </location>
</feature>
<name>A0A6P3WR74_DINQU</name>
<dbReference type="GO" id="GO:0016747">
    <property type="term" value="F:acyltransferase activity, transferring groups other than amino-acyl groups"/>
    <property type="evidence" value="ECO:0007669"/>
    <property type="project" value="InterPro"/>
</dbReference>
<keyword evidence="1" id="KW-0812">Transmembrane</keyword>
<feature type="transmembrane region" description="Helical" evidence="1">
    <location>
        <begin position="439"/>
        <end position="458"/>
    </location>
</feature>
<protein>
    <submittedName>
        <fullName evidence="4">Nose resistant to fluoxetine protein 6-like</fullName>
    </submittedName>
</protein>
<feature type="transmembrane region" description="Helical" evidence="1">
    <location>
        <begin position="278"/>
        <end position="305"/>
    </location>
</feature>
<accession>A0A6P3WR74</accession>
<dbReference type="OrthoDB" id="207378at2759"/>
<dbReference type="RefSeq" id="XP_014468573.1">
    <property type="nucleotide sequence ID" value="XM_014613087.1"/>
</dbReference>
<dbReference type="AlphaFoldDB" id="A0A6P3WR74"/>
<keyword evidence="1" id="KW-0472">Membrane</keyword>
<evidence type="ECO:0000313" key="3">
    <source>
        <dbReference type="Proteomes" id="UP000515204"/>
    </source>
</evidence>
<keyword evidence="3" id="KW-1185">Reference proteome</keyword>
<proteinExistence type="predicted"/>
<dbReference type="PANTHER" id="PTHR11161:SF72">
    <property type="entry name" value="FI21449P1"/>
    <property type="match status" value="1"/>
</dbReference>
<dbReference type="PANTHER" id="PTHR11161">
    <property type="entry name" value="O-ACYLTRANSFERASE"/>
    <property type="match status" value="1"/>
</dbReference>
<feature type="domain" description="Acyltransferase 3" evidence="2">
    <location>
        <begin position="110"/>
        <end position="486"/>
    </location>
</feature>
<sequence>VCFVVVCILTFIGTFYDVLLRYKVLRKTSDENSDRNTITLSTLRSNSKLDNKITISKLWTVKTHNASLDVRDANITPKPWSEALLSFSLFVNISKLCSLDVGIDTLAPVHGLRFYSMLWVILVHTCLISNQISENKTFRNVVEKDFLYQTIGNSIYSVDTFFFVSGCLVTFLYYRTMANKKIQEKKVTKGCLGQVLQFLAMIWYRYFRLTPIYLLVIGLLQVLMKWYHDHSMIELPTALDYETCEKFWWRNALYINTYFNVPERCMAWSWYLTNDTQFYIVGTIILIIGANFLPAAIFIVAFFLIGSWVTTALITLHTGHMPSIQDPFAHYESIYDKPWTRIGPYLIGMITGWYLFKINCKANMQKVIVVFSWSLSLIILTSIIYGLHETTFGPILSVLYTALSHSAWAICLAWILIACVTGYGGLVNRVLSWKYMYPASRLTYCTYLVHPLLIRIVILQGERSWYLSRSFLAVLFFGNVVISYTVSLFLSLLFEAPVVSLLRIIHPLREWKQL</sequence>
<evidence type="ECO:0000259" key="2">
    <source>
        <dbReference type="Pfam" id="PF01757"/>
    </source>
</evidence>
<dbReference type="KEGG" id="dqu:106741276"/>
<evidence type="ECO:0000256" key="1">
    <source>
        <dbReference type="SAM" id="Phobius"/>
    </source>
</evidence>
<organism evidence="3 4">
    <name type="scientific">Dinoponera quadriceps</name>
    <name type="common">South American ant</name>
    <dbReference type="NCBI Taxonomy" id="609295"/>
    <lineage>
        <taxon>Eukaryota</taxon>
        <taxon>Metazoa</taxon>
        <taxon>Ecdysozoa</taxon>
        <taxon>Arthropoda</taxon>
        <taxon>Hexapoda</taxon>
        <taxon>Insecta</taxon>
        <taxon>Pterygota</taxon>
        <taxon>Neoptera</taxon>
        <taxon>Endopterygota</taxon>
        <taxon>Hymenoptera</taxon>
        <taxon>Apocrita</taxon>
        <taxon>Aculeata</taxon>
        <taxon>Formicoidea</taxon>
        <taxon>Formicidae</taxon>
        <taxon>Ponerinae</taxon>
        <taxon>Ponerini</taxon>
        <taxon>Dinoponera</taxon>
    </lineage>
</organism>
<feature type="transmembrane region" description="Helical" evidence="1">
    <location>
        <begin position="338"/>
        <end position="356"/>
    </location>
</feature>
<feature type="transmembrane region" description="Helical" evidence="1">
    <location>
        <begin position="210"/>
        <end position="227"/>
    </location>
</feature>
<gene>
    <name evidence="4" type="primary">LOC106741276</name>
</gene>
<keyword evidence="1" id="KW-1133">Transmembrane helix</keyword>
<feature type="transmembrane region" description="Helical" evidence="1">
    <location>
        <begin position="470"/>
        <end position="494"/>
    </location>
</feature>
<reference evidence="4" key="1">
    <citation type="submission" date="2025-08" db="UniProtKB">
        <authorList>
            <consortium name="RefSeq"/>
        </authorList>
    </citation>
    <scope>IDENTIFICATION</scope>
</reference>
<dbReference type="Pfam" id="PF01757">
    <property type="entry name" value="Acyl_transf_3"/>
    <property type="match status" value="1"/>
</dbReference>
<feature type="transmembrane region" description="Helical" evidence="1">
    <location>
        <begin position="407"/>
        <end position="427"/>
    </location>
</feature>
<dbReference type="InterPro" id="IPR002656">
    <property type="entry name" value="Acyl_transf_3_dom"/>
</dbReference>
<dbReference type="GeneID" id="106741276"/>
<evidence type="ECO:0000313" key="4">
    <source>
        <dbReference type="RefSeq" id="XP_014468573.1"/>
    </source>
</evidence>
<feature type="transmembrane region" description="Helical" evidence="1">
    <location>
        <begin position="153"/>
        <end position="174"/>
    </location>
</feature>
<dbReference type="Proteomes" id="UP000515204">
    <property type="component" value="Unplaced"/>
</dbReference>
<dbReference type="InterPro" id="IPR052728">
    <property type="entry name" value="O2_lipid_transport_reg"/>
</dbReference>
<feature type="non-terminal residue" evidence="4">
    <location>
        <position position="1"/>
    </location>
</feature>